<proteinExistence type="predicted"/>
<evidence type="ECO:0000313" key="1">
    <source>
        <dbReference type="EMBL" id="OAV61507.1"/>
    </source>
</evidence>
<dbReference type="STRING" id="1837282.A6F49_08675"/>
<evidence type="ECO:0000313" key="2">
    <source>
        <dbReference type="Proteomes" id="UP000078292"/>
    </source>
</evidence>
<name>A0A1B7M0B1_9MICC</name>
<dbReference type="Proteomes" id="UP000078292">
    <property type="component" value="Unassembled WGS sequence"/>
</dbReference>
<sequence>MISTPRPQVTALEEGAIFDTKQMEASEGVQWPRHKASEESVLVVTEGQLIVEFSDTKPQLIAGQSIVIPAEVWHEIIPDPMFKAIHIMPKGIRFTFAGGQATL</sequence>
<gene>
    <name evidence="1" type="ORF">A6F49_08675</name>
</gene>
<dbReference type="EMBL" id="LXEY01000016">
    <property type="protein sequence ID" value="OAV61507.1"/>
    <property type="molecule type" value="Genomic_DNA"/>
</dbReference>
<dbReference type="Gene3D" id="2.60.120.10">
    <property type="entry name" value="Jelly Rolls"/>
    <property type="match status" value="1"/>
</dbReference>
<dbReference type="SUPFAM" id="SSF51182">
    <property type="entry name" value="RmlC-like cupins"/>
    <property type="match status" value="1"/>
</dbReference>
<comment type="caution">
    <text evidence="1">The sequence shown here is derived from an EMBL/GenBank/DDBJ whole genome shotgun (WGS) entry which is preliminary data.</text>
</comment>
<organism evidence="1 2">
    <name type="scientific">Enteractinococcus helveticum</name>
    <dbReference type="NCBI Taxonomy" id="1837282"/>
    <lineage>
        <taxon>Bacteria</taxon>
        <taxon>Bacillati</taxon>
        <taxon>Actinomycetota</taxon>
        <taxon>Actinomycetes</taxon>
        <taxon>Micrococcales</taxon>
        <taxon>Micrococcaceae</taxon>
    </lineage>
</organism>
<keyword evidence="2" id="KW-1185">Reference proteome</keyword>
<dbReference type="InterPro" id="IPR011051">
    <property type="entry name" value="RmlC_Cupin_sf"/>
</dbReference>
<dbReference type="OrthoDB" id="4411894at2"/>
<dbReference type="AlphaFoldDB" id="A0A1B7M0B1"/>
<protein>
    <submittedName>
        <fullName evidence="1">Uncharacterized protein</fullName>
    </submittedName>
</protein>
<dbReference type="InterPro" id="IPR014710">
    <property type="entry name" value="RmlC-like_jellyroll"/>
</dbReference>
<accession>A0A1B7M0B1</accession>
<dbReference type="RefSeq" id="WP_043057611.1">
    <property type="nucleotide sequence ID" value="NZ_LXEY01000016.1"/>
</dbReference>
<reference evidence="1 2" key="1">
    <citation type="submission" date="2016-04" db="EMBL/GenBank/DDBJ databases">
        <title>First whole genome shotgun sequence of the bacterium Enteractinococcus sp. strain UASWS1574.</title>
        <authorList>
            <person name="Crovadore J."/>
            <person name="Chablais R."/>
            <person name="Lefort F."/>
        </authorList>
    </citation>
    <scope>NUCLEOTIDE SEQUENCE [LARGE SCALE GENOMIC DNA]</scope>
    <source>
        <strain evidence="1 2">UASWS1574</strain>
    </source>
</reference>